<evidence type="ECO:0000313" key="2">
    <source>
        <dbReference type="EMBL" id="ETD25235.1"/>
    </source>
</evidence>
<dbReference type="AlphaFoldDB" id="V8CDY8"/>
<dbReference type="EMBL" id="AZJI01000001">
    <property type="protein sequence ID" value="ETD25235.1"/>
    <property type="molecule type" value="Genomic_DNA"/>
</dbReference>
<feature type="transmembrane region" description="Helical" evidence="1">
    <location>
        <begin position="7"/>
        <end position="25"/>
    </location>
</feature>
<keyword evidence="3" id="KW-1185">Reference proteome</keyword>
<keyword evidence="1" id="KW-1133">Transmembrane helix</keyword>
<evidence type="ECO:0000313" key="3">
    <source>
        <dbReference type="Proteomes" id="UP000018731"/>
    </source>
</evidence>
<sequence>MKLCKICIYWFLLMFVGFLIPPYIFPYVPIEFFAEWGLEWQQSAFARAFSVGVMSALGAGAWHYLKKD</sequence>
<keyword evidence="1" id="KW-0472">Membrane</keyword>
<dbReference type="PATRIC" id="fig|1357400.3.peg.788"/>
<proteinExistence type="predicted"/>
<protein>
    <submittedName>
        <fullName evidence="2">Uncharacterized protein</fullName>
    </submittedName>
</protein>
<accession>V8CDY8</accession>
<dbReference type="RefSeq" id="WP_023927300.1">
    <property type="nucleotide sequence ID" value="NZ_KI669454.1"/>
</dbReference>
<gene>
    <name evidence="2" type="ORF">HMPREF2086_00570</name>
</gene>
<keyword evidence="1" id="KW-0812">Transmembrane</keyword>
<comment type="caution">
    <text evidence="2">The sequence shown here is derived from an EMBL/GenBank/DDBJ whole genome shotgun (WGS) entry which is preliminary data.</text>
</comment>
<feature type="transmembrane region" description="Helical" evidence="1">
    <location>
        <begin position="45"/>
        <end position="65"/>
    </location>
</feature>
<dbReference type="HOGENOM" id="CLU_2788162_0_0_7"/>
<evidence type="ECO:0000256" key="1">
    <source>
        <dbReference type="SAM" id="Phobius"/>
    </source>
</evidence>
<dbReference type="Proteomes" id="UP000018731">
    <property type="component" value="Unassembled WGS sequence"/>
</dbReference>
<name>V8CDY8_9HELI</name>
<reference evidence="2 3" key="1">
    <citation type="journal article" date="2014" name="Genome Announc.">
        <title>Draft genome sequences of six enterohepatic helicobacter species isolated from humans and one from rhesus macaques.</title>
        <authorList>
            <person name="Shen Z."/>
            <person name="Sheh A."/>
            <person name="Young S.K."/>
            <person name="Abouelliel A."/>
            <person name="Ward D.V."/>
            <person name="Earl A.M."/>
            <person name="Fox J.G."/>
        </authorList>
    </citation>
    <scope>NUCLEOTIDE SEQUENCE [LARGE SCALE GENOMIC DNA]</scope>
    <source>
        <strain evidence="2 3">MIT 99-5501</strain>
    </source>
</reference>
<organism evidence="2 3">
    <name type="scientific">Helicobacter macacae MIT 99-5501</name>
    <dbReference type="NCBI Taxonomy" id="1357400"/>
    <lineage>
        <taxon>Bacteria</taxon>
        <taxon>Pseudomonadati</taxon>
        <taxon>Campylobacterota</taxon>
        <taxon>Epsilonproteobacteria</taxon>
        <taxon>Campylobacterales</taxon>
        <taxon>Helicobacteraceae</taxon>
        <taxon>Helicobacter</taxon>
    </lineage>
</organism>